<dbReference type="InterPro" id="IPR012944">
    <property type="entry name" value="SusD_RagB_dom"/>
</dbReference>
<dbReference type="GO" id="GO:0009279">
    <property type="term" value="C:cell outer membrane"/>
    <property type="evidence" value="ECO:0007669"/>
    <property type="project" value="UniProtKB-SubCell"/>
</dbReference>
<dbReference type="CDD" id="cd08977">
    <property type="entry name" value="SusD"/>
    <property type="match status" value="1"/>
</dbReference>
<evidence type="ECO:0000256" key="5">
    <source>
        <dbReference type="ARBA" id="ARBA00023237"/>
    </source>
</evidence>
<dbReference type="InterPro" id="IPR011990">
    <property type="entry name" value="TPR-like_helical_dom_sf"/>
</dbReference>
<gene>
    <name evidence="8" type="ORF">EV196_1149</name>
</gene>
<comment type="caution">
    <text evidence="8">The sequence shown here is derived from an EMBL/GenBank/DDBJ whole genome shotgun (WGS) entry which is preliminary data.</text>
</comment>
<sequence length="499" mass="56160">MKKYILIVIALFGIILTNSCSEDDLELKNPNQLSPDTFFSNESQVESAVNAVYANLQPFGLYGRLVFYMMDNMAHEQSGNGQQEGDKVTFYDFSFDSSLPSIKDYWDGCYRGINKANFVISNSDLINALPDGTLSATKKAKFIGEARFLRAHYYWLLVNRFGGVPIYLGDGTDNPEGQPRSTKADVIQLIIDDLKYASANLLDKNVETQGRVTKGAAQASLGKVYLYQGTQESYGLALDEFNKLSGYDLETNYYDNFMEETEHGVESIFEIEYDIELGFDQFWWSPVNGLGPNHATKRGQDYGVLDWFNVYPSDDLVSEFEPGDKRFADCFYVAGDKYNNGDNTFVEGDFAENGGNIRPVAWKKYQNYYKQPSENNNSGINVKVIRYSDVLLMMAECENEVGTQANAVGYINRVRLRAGLGNLPTNLTKQQVFEAIVHERKVELCGEQVRFDDMLRWGIVATELAGTNFQVGKNELWPIPDAEISSNANINSEDQNPGF</sequence>
<dbReference type="SUPFAM" id="SSF48452">
    <property type="entry name" value="TPR-like"/>
    <property type="match status" value="1"/>
</dbReference>
<evidence type="ECO:0000259" key="6">
    <source>
        <dbReference type="Pfam" id="PF07980"/>
    </source>
</evidence>
<reference evidence="8 9" key="1">
    <citation type="submission" date="2019-03" db="EMBL/GenBank/DDBJ databases">
        <title>Genomic Encyclopedia of Type Strains, Phase IV (KMG-IV): sequencing the most valuable type-strain genomes for metagenomic binning, comparative biology and taxonomic classification.</title>
        <authorList>
            <person name="Goeker M."/>
        </authorList>
    </citation>
    <scope>NUCLEOTIDE SEQUENCE [LARGE SCALE GENOMIC DNA]</scope>
    <source>
        <strain evidence="8 9">DSM 18792</strain>
    </source>
</reference>
<name>A0A4R1R9J5_9FLAO</name>
<dbReference type="RefSeq" id="WP_132219441.1">
    <property type="nucleotide sequence ID" value="NZ_OX156936.1"/>
</dbReference>
<dbReference type="InterPro" id="IPR033985">
    <property type="entry name" value="SusD-like_N"/>
</dbReference>
<evidence type="ECO:0000256" key="3">
    <source>
        <dbReference type="ARBA" id="ARBA00022729"/>
    </source>
</evidence>
<keyword evidence="3" id="KW-0732">Signal</keyword>
<dbReference type="Pfam" id="PF14322">
    <property type="entry name" value="SusD-like_3"/>
    <property type="match status" value="1"/>
</dbReference>
<evidence type="ECO:0000256" key="1">
    <source>
        <dbReference type="ARBA" id="ARBA00004442"/>
    </source>
</evidence>
<comment type="similarity">
    <text evidence="2">Belongs to the SusD family.</text>
</comment>
<dbReference type="Proteomes" id="UP000295455">
    <property type="component" value="Unassembled WGS sequence"/>
</dbReference>
<protein>
    <submittedName>
        <fullName evidence="8">Putative outer membrane starch-binding protein</fullName>
    </submittedName>
</protein>
<organism evidence="8 9">
    <name type="scientific">Mariniflexile fucanivorans</name>
    <dbReference type="NCBI Taxonomy" id="264023"/>
    <lineage>
        <taxon>Bacteria</taxon>
        <taxon>Pseudomonadati</taxon>
        <taxon>Bacteroidota</taxon>
        <taxon>Flavobacteriia</taxon>
        <taxon>Flavobacteriales</taxon>
        <taxon>Flavobacteriaceae</taxon>
        <taxon>Mariniflexile</taxon>
    </lineage>
</organism>
<dbReference type="OrthoDB" id="5694214at2"/>
<feature type="domain" description="SusD-like N-terminal" evidence="7">
    <location>
        <begin position="25"/>
        <end position="226"/>
    </location>
</feature>
<dbReference type="EMBL" id="SLUP01000014">
    <property type="protein sequence ID" value="TCL62356.1"/>
    <property type="molecule type" value="Genomic_DNA"/>
</dbReference>
<feature type="domain" description="RagB/SusD" evidence="6">
    <location>
        <begin position="314"/>
        <end position="463"/>
    </location>
</feature>
<evidence type="ECO:0000256" key="4">
    <source>
        <dbReference type="ARBA" id="ARBA00023136"/>
    </source>
</evidence>
<dbReference type="Pfam" id="PF07980">
    <property type="entry name" value="SusD_RagB"/>
    <property type="match status" value="1"/>
</dbReference>
<evidence type="ECO:0000313" key="8">
    <source>
        <dbReference type="EMBL" id="TCL62356.1"/>
    </source>
</evidence>
<dbReference type="Gene3D" id="1.25.40.390">
    <property type="match status" value="1"/>
</dbReference>
<comment type="subcellular location">
    <subcellularLocation>
        <location evidence="1">Cell outer membrane</location>
    </subcellularLocation>
</comment>
<proteinExistence type="inferred from homology"/>
<evidence type="ECO:0000256" key="2">
    <source>
        <dbReference type="ARBA" id="ARBA00006275"/>
    </source>
</evidence>
<keyword evidence="4" id="KW-0472">Membrane</keyword>
<evidence type="ECO:0000313" key="9">
    <source>
        <dbReference type="Proteomes" id="UP000295455"/>
    </source>
</evidence>
<evidence type="ECO:0000259" key="7">
    <source>
        <dbReference type="Pfam" id="PF14322"/>
    </source>
</evidence>
<keyword evidence="5" id="KW-0998">Cell outer membrane</keyword>
<dbReference type="AlphaFoldDB" id="A0A4R1R9J5"/>
<accession>A0A4R1R9J5</accession>
<keyword evidence="9" id="KW-1185">Reference proteome</keyword>